<evidence type="ECO:0000256" key="6">
    <source>
        <dbReference type="ARBA" id="ARBA00009320"/>
    </source>
</evidence>
<dbReference type="AlphaFoldDB" id="A0A3S0WHQ5"/>
<evidence type="ECO:0000259" key="16">
    <source>
        <dbReference type="PROSITE" id="PS50994"/>
    </source>
</evidence>
<comment type="pathway">
    <text evidence="3">Amino-acid biosynthesis; L-isoleucine biosynthesis; L-isoleucine from 2-oxobutanoate: step 4/4.</text>
</comment>
<dbReference type="PROSITE" id="PS50994">
    <property type="entry name" value="INTEGRASE"/>
    <property type="match status" value="1"/>
</dbReference>
<evidence type="ECO:0000256" key="3">
    <source>
        <dbReference type="ARBA" id="ARBA00004824"/>
    </source>
</evidence>
<name>A0A3S0WHQ5_9PROT</name>
<evidence type="ECO:0000256" key="14">
    <source>
        <dbReference type="RuleBase" id="RU004106"/>
    </source>
</evidence>
<evidence type="ECO:0000313" key="18">
    <source>
        <dbReference type="Proteomes" id="UP000280346"/>
    </source>
</evidence>
<dbReference type="InterPro" id="IPR001544">
    <property type="entry name" value="Aminotrans_IV"/>
</dbReference>
<dbReference type="PANTHER" id="PTHR42743">
    <property type="entry name" value="AMINO-ACID AMINOTRANSFERASE"/>
    <property type="match status" value="1"/>
</dbReference>
<dbReference type="CDD" id="cd00449">
    <property type="entry name" value="PLPDE_IV"/>
    <property type="match status" value="1"/>
</dbReference>
<dbReference type="Pfam" id="PF01063">
    <property type="entry name" value="Aminotran_4"/>
    <property type="match status" value="1"/>
</dbReference>
<dbReference type="Proteomes" id="UP000280346">
    <property type="component" value="Unassembled WGS sequence"/>
</dbReference>
<keyword evidence="9 15" id="KW-0663">Pyridoxal phosphate</keyword>
<evidence type="ECO:0000256" key="8">
    <source>
        <dbReference type="ARBA" id="ARBA00014472"/>
    </source>
</evidence>
<dbReference type="SUPFAM" id="SSF53098">
    <property type="entry name" value="Ribonuclease H-like"/>
    <property type="match status" value="1"/>
</dbReference>
<dbReference type="EMBL" id="RZIJ01000062">
    <property type="protein sequence ID" value="RUQ59626.1"/>
    <property type="molecule type" value="Genomic_DNA"/>
</dbReference>
<dbReference type="Gene3D" id="3.30.420.10">
    <property type="entry name" value="Ribonuclease H-like superfamily/Ribonuclease H"/>
    <property type="match status" value="1"/>
</dbReference>
<dbReference type="InterPro" id="IPR036038">
    <property type="entry name" value="Aminotransferase-like"/>
</dbReference>
<protein>
    <recommendedName>
        <fullName evidence="8">Probable branched-chain-amino-acid aminotransferase</fullName>
        <ecNumber evidence="7">2.6.1.42</ecNumber>
    </recommendedName>
</protein>
<dbReference type="GO" id="GO:0009082">
    <property type="term" value="P:branched-chain amino acid biosynthetic process"/>
    <property type="evidence" value="ECO:0007669"/>
    <property type="project" value="UniProtKB-KW"/>
</dbReference>
<dbReference type="FunFam" id="3.20.10.10:FF:000002">
    <property type="entry name" value="D-alanine aminotransferase"/>
    <property type="match status" value="1"/>
</dbReference>
<evidence type="ECO:0000256" key="10">
    <source>
        <dbReference type="ARBA" id="ARBA00023304"/>
    </source>
</evidence>
<dbReference type="EC" id="2.6.1.42" evidence="7"/>
<reference evidence="17 18" key="1">
    <citation type="submission" date="2018-12" db="EMBL/GenBank/DDBJ databases">
        <authorList>
            <person name="Yang Y."/>
        </authorList>
    </citation>
    <scope>NUCLEOTIDE SEQUENCE [LARGE SCALE GENOMIC DNA]</scope>
    <source>
        <strain evidence="17 18">GSF71</strain>
    </source>
</reference>
<feature type="domain" description="Integrase catalytic" evidence="16">
    <location>
        <begin position="68"/>
        <end position="162"/>
    </location>
</feature>
<evidence type="ECO:0000313" key="17">
    <source>
        <dbReference type="EMBL" id="RUQ59626.1"/>
    </source>
</evidence>
<comment type="pathway">
    <text evidence="4">Amino-acid biosynthesis; L-valine biosynthesis; L-valine from pyruvate: step 4/4.</text>
</comment>
<evidence type="ECO:0000256" key="7">
    <source>
        <dbReference type="ARBA" id="ARBA00013053"/>
    </source>
</evidence>
<dbReference type="InterPro" id="IPR001584">
    <property type="entry name" value="Integrase_cat-core"/>
</dbReference>
<dbReference type="GO" id="GO:0003676">
    <property type="term" value="F:nucleic acid binding"/>
    <property type="evidence" value="ECO:0007669"/>
    <property type="project" value="InterPro"/>
</dbReference>
<dbReference type="Gene3D" id="3.20.10.10">
    <property type="entry name" value="D-amino Acid Aminotransferase, subunit A, domain 2"/>
    <property type="match status" value="1"/>
</dbReference>
<keyword evidence="10" id="KW-0100">Branched-chain amino acid biosynthesis</keyword>
<sequence>MSGEPTSTKPSPPWPALSLPAGDWKGSVRRSQPAGCLGWALGERMMRQLVIDALTVAWFRCRPAEGVIFHSDQGSQYASSDFQALLRRYGIRGSMSRRGNCWDNAVTGTLFGSLKVERLHGVRFDTRRRAKDEVIDWIGFCNHRRMHSTLGYTSPMAFEETWRRQQSMLAPYNPERYGRRRTRARSINTCYTQFMVSCRGGRMTVWLNGTLAEGGAARIDPADRGFTLGDGLFETLRVAAGAPLHLDRHLARLRAGGELLDLAVPWTDTALGAAMAALLAATGCRTGSLRLTLTRGPAARGVLPPAVTTPSLLLTCGGLPPDGPVRAVVATVTRRNEHSPLSRLKTLNYLDAILARQEAARRGTDDALLLNTAGRLAEATAANLFVRHGDRVATPPVEEGGLPGIGRALILERHAVEERPLTLDDLARADEAFLTNSLGLRPLVAVDGRPVGDGQPGPLAAALALGWPKEIADAAIND</sequence>
<comment type="catalytic activity">
    <reaction evidence="12">
        <text>L-isoleucine + 2-oxoglutarate = (S)-3-methyl-2-oxopentanoate + L-glutamate</text>
        <dbReference type="Rhea" id="RHEA:24801"/>
        <dbReference type="ChEBI" id="CHEBI:16810"/>
        <dbReference type="ChEBI" id="CHEBI:29985"/>
        <dbReference type="ChEBI" id="CHEBI:35146"/>
        <dbReference type="ChEBI" id="CHEBI:58045"/>
        <dbReference type="EC" id="2.6.1.42"/>
    </reaction>
</comment>
<dbReference type="SUPFAM" id="SSF56752">
    <property type="entry name" value="D-aminoacid aminotransferase-like PLP-dependent enzymes"/>
    <property type="match status" value="1"/>
</dbReference>
<comment type="pathway">
    <text evidence="5">Amino-acid biosynthesis; L-leucine biosynthesis; L-leucine from 3-methyl-2-oxobutanoate: step 4/4.</text>
</comment>
<evidence type="ECO:0000256" key="1">
    <source>
        <dbReference type="ARBA" id="ARBA00001933"/>
    </source>
</evidence>
<evidence type="ECO:0000256" key="15">
    <source>
        <dbReference type="RuleBase" id="RU004516"/>
    </source>
</evidence>
<evidence type="ECO:0000256" key="13">
    <source>
        <dbReference type="ARBA" id="ARBA00049229"/>
    </source>
</evidence>
<organism evidence="17 18">
    <name type="scientific">Azospirillum doebereinerae</name>
    <dbReference type="NCBI Taxonomy" id="92933"/>
    <lineage>
        <taxon>Bacteria</taxon>
        <taxon>Pseudomonadati</taxon>
        <taxon>Pseudomonadota</taxon>
        <taxon>Alphaproteobacteria</taxon>
        <taxon>Rhodospirillales</taxon>
        <taxon>Azospirillaceae</taxon>
        <taxon>Azospirillum</taxon>
    </lineage>
</organism>
<comment type="caution">
    <text evidence="17">The sequence shown here is derived from an EMBL/GenBank/DDBJ whole genome shotgun (WGS) entry which is preliminary data.</text>
</comment>
<dbReference type="GO" id="GO:0015074">
    <property type="term" value="P:DNA integration"/>
    <property type="evidence" value="ECO:0007669"/>
    <property type="project" value="InterPro"/>
</dbReference>
<evidence type="ECO:0000256" key="11">
    <source>
        <dbReference type="ARBA" id="ARBA00048212"/>
    </source>
</evidence>
<evidence type="ECO:0000256" key="2">
    <source>
        <dbReference type="ARBA" id="ARBA00003109"/>
    </source>
</evidence>
<dbReference type="PANTHER" id="PTHR42743:SF11">
    <property type="entry name" value="AMINODEOXYCHORISMATE LYASE"/>
    <property type="match status" value="1"/>
</dbReference>
<accession>A0A3S0WHQ5</accession>
<dbReference type="PROSITE" id="PS00770">
    <property type="entry name" value="AA_TRANSFER_CLASS_4"/>
    <property type="match status" value="1"/>
</dbReference>
<dbReference type="InterPro" id="IPR043132">
    <property type="entry name" value="BCAT-like_C"/>
</dbReference>
<dbReference type="OrthoDB" id="9805628at2"/>
<evidence type="ECO:0000256" key="12">
    <source>
        <dbReference type="ARBA" id="ARBA00048798"/>
    </source>
</evidence>
<keyword evidence="18" id="KW-1185">Reference proteome</keyword>
<dbReference type="InterPro" id="IPR018300">
    <property type="entry name" value="Aminotrans_IV_CS"/>
</dbReference>
<proteinExistence type="inferred from homology"/>
<comment type="cofactor">
    <cofactor evidence="1 15">
        <name>pyridoxal 5'-phosphate</name>
        <dbReference type="ChEBI" id="CHEBI:597326"/>
    </cofactor>
</comment>
<dbReference type="InterPro" id="IPR050571">
    <property type="entry name" value="Class-IV_PLP-Dep_Aminotrnsfr"/>
</dbReference>
<comment type="function">
    <text evidence="2">Acts on leucine, isoleucine and valine.</text>
</comment>
<dbReference type="GO" id="GO:0008652">
    <property type="term" value="P:amino acid biosynthetic process"/>
    <property type="evidence" value="ECO:0007669"/>
    <property type="project" value="UniProtKB-ARBA"/>
</dbReference>
<comment type="catalytic activity">
    <reaction evidence="11">
        <text>L-valine + 2-oxoglutarate = 3-methyl-2-oxobutanoate + L-glutamate</text>
        <dbReference type="Rhea" id="RHEA:24813"/>
        <dbReference type="ChEBI" id="CHEBI:11851"/>
        <dbReference type="ChEBI" id="CHEBI:16810"/>
        <dbReference type="ChEBI" id="CHEBI:29985"/>
        <dbReference type="ChEBI" id="CHEBI:57762"/>
        <dbReference type="EC" id="2.6.1.42"/>
    </reaction>
</comment>
<comment type="catalytic activity">
    <reaction evidence="13">
        <text>L-leucine + 2-oxoglutarate = 4-methyl-2-oxopentanoate + L-glutamate</text>
        <dbReference type="Rhea" id="RHEA:18321"/>
        <dbReference type="ChEBI" id="CHEBI:16810"/>
        <dbReference type="ChEBI" id="CHEBI:17865"/>
        <dbReference type="ChEBI" id="CHEBI:29985"/>
        <dbReference type="ChEBI" id="CHEBI:57427"/>
        <dbReference type="EC" id="2.6.1.42"/>
    </reaction>
</comment>
<evidence type="ECO:0000256" key="9">
    <source>
        <dbReference type="ARBA" id="ARBA00022898"/>
    </source>
</evidence>
<dbReference type="Pfam" id="PF00665">
    <property type="entry name" value="rve"/>
    <property type="match status" value="1"/>
</dbReference>
<dbReference type="Gene3D" id="3.30.470.10">
    <property type="match status" value="1"/>
</dbReference>
<dbReference type="InterPro" id="IPR036397">
    <property type="entry name" value="RNaseH_sf"/>
</dbReference>
<dbReference type="InterPro" id="IPR043131">
    <property type="entry name" value="BCAT-like_N"/>
</dbReference>
<dbReference type="InterPro" id="IPR012337">
    <property type="entry name" value="RNaseH-like_sf"/>
</dbReference>
<evidence type="ECO:0000256" key="4">
    <source>
        <dbReference type="ARBA" id="ARBA00004931"/>
    </source>
</evidence>
<evidence type="ECO:0000256" key="5">
    <source>
        <dbReference type="ARBA" id="ARBA00005072"/>
    </source>
</evidence>
<comment type="similarity">
    <text evidence="6 14">Belongs to the class-IV pyridoxal-phosphate-dependent aminotransferase family.</text>
</comment>
<gene>
    <name evidence="17" type="ORF">EJ913_31065</name>
</gene>
<dbReference type="GO" id="GO:0004084">
    <property type="term" value="F:branched-chain-amino-acid transaminase activity"/>
    <property type="evidence" value="ECO:0007669"/>
    <property type="project" value="UniProtKB-EC"/>
</dbReference>
<dbReference type="GO" id="GO:0005829">
    <property type="term" value="C:cytosol"/>
    <property type="evidence" value="ECO:0007669"/>
    <property type="project" value="TreeGrafter"/>
</dbReference>
<keyword evidence="10" id="KW-0028">Amino-acid biosynthesis</keyword>
<dbReference type="Pfam" id="PF13333">
    <property type="entry name" value="rve_2"/>
    <property type="match status" value="1"/>
</dbReference>